<dbReference type="PANTHER" id="PTHR47992">
    <property type="entry name" value="PROTEIN PHOSPHATASE"/>
    <property type="match status" value="1"/>
</dbReference>
<reference evidence="3 4" key="1">
    <citation type="journal article" date="2024" name="Science">
        <title>Giant polyketide synthase enzymes in the biosynthesis of giant marine polyether toxins.</title>
        <authorList>
            <person name="Fallon T.R."/>
            <person name="Shende V.V."/>
            <person name="Wierzbicki I.H."/>
            <person name="Pendleton A.L."/>
            <person name="Watervoot N.F."/>
            <person name="Auber R.P."/>
            <person name="Gonzalez D.J."/>
            <person name="Wisecaver J.H."/>
            <person name="Moore B.S."/>
        </authorList>
    </citation>
    <scope>NUCLEOTIDE SEQUENCE [LARGE SCALE GENOMIC DNA]</scope>
    <source>
        <strain evidence="3 4">12B1</strain>
    </source>
</reference>
<dbReference type="SMART" id="SM00332">
    <property type="entry name" value="PP2Cc"/>
    <property type="match status" value="1"/>
</dbReference>
<dbReference type="SUPFAM" id="SSF81606">
    <property type="entry name" value="PP2C-like"/>
    <property type="match status" value="1"/>
</dbReference>
<evidence type="ECO:0000313" key="3">
    <source>
        <dbReference type="EMBL" id="KAL1499221.1"/>
    </source>
</evidence>
<evidence type="ECO:0000259" key="2">
    <source>
        <dbReference type="PROSITE" id="PS51746"/>
    </source>
</evidence>
<evidence type="ECO:0000256" key="1">
    <source>
        <dbReference type="SAM" id="MobiDB-lite"/>
    </source>
</evidence>
<feature type="domain" description="PPM-type phosphatase" evidence="2">
    <location>
        <begin position="209"/>
        <end position="583"/>
    </location>
</feature>
<dbReference type="CDD" id="cd00143">
    <property type="entry name" value="PP2Cc"/>
    <property type="match status" value="1"/>
</dbReference>
<dbReference type="Proteomes" id="UP001515480">
    <property type="component" value="Unassembled WGS sequence"/>
</dbReference>
<organism evidence="3 4">
    <name type="scientific">Prymnesium parvum</name>
    <name type="common">Toxic golden alga</name>
    <dbReference type="NCBI Taxonomy" id="97485"/>
    <lineage>
        <taxon>Eukaryota</taxon>
        <taxon>Haptista</taxon>
        <taxon>Haptophyta</taxon>
        <taxon>Prymnesiophyceae</taxon>
        <taxon>Prymnesiales</taxon>
        <taxon>Prymnesiaceae</taxon>
        <taxon>Prymnesium</taxon>
    </lineage>
</organism>
<keyword evidence="4" id="KW-1185">Reference proteome</keyword>
<protein>
    <recommendedName>
        <fullName evidence="2">PPM-type phosphatase domain-containing protein</fullName>
    </recommendedName>
</protein>
<accession>A0AB34II37</accession>
<gene>
    <name evidence="3" type="ORF">AB1Y20_013728</name>
</gene>
<dbReference type="InterPro" id="IPR015655">
    <property type="entry name" value="PP2C"/>
</dbReference>
<comment type="caution">
    <text evidence="3">The sequence shown here is derived from an EMBL/GenBank/DDBJ whole genome shotgun (WGS) entry which is preliminary data.</text>
</comment>
<dbReference type="EMBL" id="JBGBPQ010000026">
    <property type="protein sequence ID" value="KAL1499221.1"/>
    <property type="molecule type" value="Genomic_DNA"/>
</dbReference>
<dbReference type="InterPro" id="IPR001932">
    <property type="entry name" value="PPM-type_phosphatase-like_dom"/>
</dbReference>
<dbReference type="Pfam" id="PF00481">
    <property type="entry name" value="PP2C"/>
    <property type="match status" value="1"/>
</dbReference>
<dbReference type="AlphaFoldDB" id="A0AB34II37"/>
<dbReference type="InterPro" id="IPR036457">
    <property type="entry name" value="PPM-type-like_dom_sf"/>
</dbReference>
<sequence length="592" mass="64630">MPSLSAMSSASVGANIRRVLSFGRKDRPASTAEPQCRSSNLPSAAPSAPLSFASPLSRHATVPAQLTPEASAEPSLGKAKITRRALSFGRGKRGLKKEESVQIGLHAAGAKEESVQIGLHAAGAGSSATPSRGNMHIKRTLSWQRGHRQSARATKATGEVMSRLLVRAAPALREHLPEQTRRAFFQVNHAVHSVSSASSSQPELPCIHFTHEGGAGGVGKENQDAWFVCRPSEEVAIFAVLDGHGKKHGSLASRTAAQTLKSFLSAHYRWLLHEPEECLRAAFHEAHKAIHSRLLRSDPSLREHGAYILQWMCVDEDEHGTPVFKWDAIDGGTTATVLAVLRGHTCVVASVGDSAAVMLSRDAAGVCRSELLLPEHSPTNLSEYIRMRALSEAKPVKFVYDCPDLEEFNIFCEDEHGNAKLDLNSQRLADEHEVMFKNGRDDRFTLVVIPQEELMLPKCDAPGAAGEAQATVVEEQMITMTRSLGDFYPHCYGVTWEPEVRLLPLSEMKKACTSPLILLASDGVWDIWDFDEVSMRLVGPHAHLHTSEHLQQRAAAFFEETRAKGCDYFGEAADNLTGLLVDLSAAIEPFRE</sequence>
<feature type="region of interest" description="Disordered" evidence="1">
    <location>
        <begin position="23"/>
        <end position="52"/>
    </location>
</feature>
<name>A0AB34II37_PRYPA</name>
<dbReference type="GO" id="GO:0004722">
    <property type="term" value="F:protein serine/threonine phosphatase activity"/>
    <property type="evidence" value="ECO:0007669"/>
    <property type="project" value="InterPro"/>
</dbReference>
<dbReference type="Gene3D" id="3.60.40.10">
    <property type="entry name" value="PPM-type phosphatase domain"/>
    <property type="match status" value="1"/>
</dbReference>
<evidence type="ECO:0000313" key="4">
    <source>
        <dbReference type="Proteomes" id="UP001515480"/>
    </source>
</evidence>
<feature type="compositionally biased region" description="Low complexity" evidence="1">
    <location>
        <begin position="38"/>
        <end position="52"/>
    </location>
</feature>
<proteinExistence type="predicted"/>
<dbReference type="Pfam" id="PF13672">
    <property type="entry name" value="PP2C_2"/>
    <property type="match status" value="1"/>
</dbReference>
<dbReference type="PROSITE" id="PS51746">
    <property type="entry name" value="PPM_2"/>
    <property type="match status" value="1"/>
</dbReference>